<dbReference type="RefSeq" id="WP_249281704.1">
    <property type="nucleotide sequence ID" value="NZ_JACRST010000001.1"/>
</dbReference>
<dbReference type="AlphaFoldDB" id="A0A926HZ51"/>
<protein>
    <submittedName>
        <fullName evidence="1">Uncharacterized protein</fullName>
    </submittedName>
</protein>
<dbReference type="InterPro" id="IPR017016">
    <property type="entry name" value="UCP033595"/>
</dbReference>
<dbReference type="Pfam" id="PF20124">
    <property type="entry name" value="DUF6514"/>
    <property type="match status" value="1"/>
</dbReference>
<evidence type="ECO:0000313" key="2">
    <source>
        <dbReference type="Proteomes" id="UP000653127"/>
    </source>
</evidence>
<dbReference type="Proteomes" id="UP000653127">
    <property type="component" value="Unassembled WGS sequence"/>
</dbReference>
<name>A0A926HZ51_9FIRM</name>
<organism evidence="1 2">
    <name type="scientific">Ligaoa zhengdingensis</name>
    <dbReference type="NCBI Taxonomy" id="2763658"/>
    <lineage>
        <taxon>Bacteria</taxon>
        <taxon>Bacillati</taxon>
        <taxon>Bacillota</taxon>
        <taxon>Clostridia</taxon>
        <taxon>Eubacteriales</taxon>
        <taxon>Oscillospiraceae</taxon>
        <taxon>Ligaoa</taxon>
    </lineage>
</organism>
<proteinExistence type="predicted"/>
<sequence length="86" mass="9738">MQESSSAEENPFSEEISFQLTQRSCMAEECEENIVYGMALYRGTALEGEVADVSSQRSVVERLMELCRRNGVTETTLFDVVEDFLD</sequence>
<keyword evidence="2" id="KW-1185">Reference proteome</keyword>
<reference evidence="1" key="1">
    <citation type="submission" date="2020-08" db="EMBL/GenBank/DDBJ databases">
        <title>Genome public.</title>
        <authorList>
            <person name="Liu C."/>
            <person name="Sun Q."/>
        </authorList>
    </citation>
    <scope>NUCLEOTIDE SEQUENCE</scope>
    <source>
        <strain evidence="1">NSJ-31</strain>
    </source>
</reference>
<gene>
    <name evidence="1" type="ORF">H8711_01190</name>
</gene>
<dbReference type="EMBL" id="JACRST010000001">
    <property type="protein sequence ID" value="MBC8545552.1"/>
    <property type="molecule type" value="Genomic_DNA"/>
</dbReference>
<evidence type="ECO:0000313" key="1">
    <source>
        <dbReference type="EMBL" id="MBC8545552.1"/>
    </source>
</evidence>
<comment type="caution">
    <text evidence="1">The sequence shown here is derived from an EMBL/GenBank/DDBJ whole genome shotgun (WGS) entry which is preliminary data.</text>
</comment>
<accession>A0A926HZ51</accession>